<dbReference type="EMBL" id="WSEK01000004">
    <property type="protein sequence ID" value="MVQ49443.1"/>
    <property type="molecule type" value="Genomic_DNA"/>
</dbReference>
<evidence type="ECO:0000256" key="1">
    <source>
        <dbReference type="SAM" id="MobiDB-lite"/>
    </source>
</evidence>
<name>A0A6L6XRR1_9ACTN</name>
<reference evidence="2 3" key="1">
    <citation type="submission" date="2019-12" db="EMBL/GenBank/DDBJ databases">
        <authorList>
            <person name="Huq M.A."/>
        </authorList>
    </citation>
    <scope>NUCLEOTIDE SEQUENCE [LARGE SCALE GENOMIC DNA]</scope>
    <source>
        <strain evidence="2 3">MAH-18</strain>
    </source>
</reference>
<protein>
    <recommendedName>
        <fullName evidence="4">AbiEi antitoxin C-terminal domain-containing protein</fullName>
    </recommendedName>
</protein>
<sequence length="355" mass="39851">MRPRTRHMWPPPFDPARPYVVRPVRVDPEGVTGPTRAQVRGARWRRTSRGFYVPAEVSRNLPEQRIVEAAHHLSSASAVTGWAALSWRLAGWFDGRTDGGRSELAVPVTTIRNAVRSRPGLAVTSECIPPRDRVVVDGLRVVTPACAVAFEMRYADSLVAAVRAFDMAAAADLVSVAELLDHLELLYHWIGIPQAREAAQLVDENAWSPAEVDVRLTWPLELGLEPPLTNRPVFDSHGRHVATPDLIDVEAGLVVEYDGPVHLAADRRARDLVREDDLRRLGLEYLTLVAADRADRSRMARRILAARARSPFTPVPDRRWTIEPPPSWTPTATVEQRRSLSLDQRERLLRYRRTG</sequence>
<dbReference type="RefSeq" id="WP_157342098.1">
    <property type="nucleotide sequence ID" value="NZ_WSEK01000004.1"/>
</dbReference>
<evidence type="ECO:0000313" key="3">
    <source>
        <dbReference type="Proteomes" id="UP000473525"/>
    </source>
</evidence>
<proteinExistence type="predicted"/>
<gene>
    <name evidence="2" type="ORF">GON03_09635</name>
</gene>
<dbReference type="Proteomes" id="UP000473525">
    <property type="component" value="Unassembled WGS sequence"/>
</dbReference>
<dbReference type="AlphaFoldDB" id="A0A6L6XRR1"/>
<comment type="caution">
    <text evidence="2">The sequence shown here is derived from an EMBL/GenBank/DDBJ whole genome shotgun (WGS) entry which is preliminary data.</text>
</comment>
<evidence type="ECO:0000313" key="2">
    <source>
        <dbReference type="EMBL" id="MVQ49443.1"/>
    </source>
</evidence>
<evidence type="ECO:0008006" key="4">
    <source>
        <dbReference type="Google" id="ProtNLM"/>
    </source>
</evidence>
<feature type="region of interest" description="Disordered" evidence="1">
    <location>
        <begin position="316"/>
        <end position="339"/>
    </location>
</feature>
<organism evidence="2 3">
    <name type="scientific">Nocardioides agri</name>
    <dbReference type="NCBI Taxonomy" id="2682843"/>
    <lineage>
        <taxon>Bacteria</taxon>
        <taxon>Bacillati</taxon>
        <taxon>Actinomycetota</taxon>
        <taxon>Actinomycetes</taxon>
        <taxon>Propionibacteriales</taxon>
        <taxon>Nocardioidaceae</taxon>
        <taxon>Nocardioides</taxon>
    </lineage>
</organism>
<keyword evidence="3" id="KW-1185">Reference proteome</keyword>
<accession>A0A6L6XRR1</accession>